<organism evidence="10 11">
    <name type="scientific">Rangifer tarandus platyrhynchus</name>
    <name type="common">Svalbard reindeer</name>
    <dbReference type="NCBI Taxonomy" id="3082113"/>
    <lineage>
        <taxon>Eukaryota</taxon>
        <taxon>Metazoa</taxon>
        <taxon>Chordata</taxon>
        <taxon>Craniata</taxon>
        <taxon>Vertebrata</taxon>
        <taxon>Euteleostomi</taxon>
        <taxon>Mammalia</taxon>
        <taxon>Eutheria</taxon>
        <taxon>Laurasiatheria</taxon>
        <taxon>Artiodactyla</taxon>
        <taxon>Ruminantia</taxon>
        <taxon>Pecora</taxon>
        <taxon>Cervidae</taxon>
        <taxon>Odocoileinae</taxon>
        <taxon>Rangifer</taxon>
    </lineage>
</organism>
<feature type="region of interest" description="Disordered" evidence="7">
    <location>
        <begin position="639"/>
        <end position="669"/>
    </location>
</feature>
<evidence type="ECO:0000256" key="2">
    <source>
        <dbReference type="ARBA" id="ARBA00022737"/>
    </source>
</evidence>
<dbReference type="InterPro" id="IPR036051">
    <property type="entry name" value="KRAB_dom_sf"/>
</dbReference>
<feature type="domain" description="C2H2-type" evidence="8">
    <location>
        <begin position="1265"/>
        <end position="1289"/>
    </location>
</feature>
<feature type="domain" description="C2H2-type" evidence="8">
    <location>
        <begin position="405"/>
        <end position="432"/>
    </location>
</feature>
<evidence type="ECO:0000256" key="4">
    <source>
        <dbReference type="ARBA" id="ARBA00022833"/>
    </source>
</evidence>
<dbReference type="SUPFAM" id="SSF57667">
    <property type="entry name" value="beta-beta-alpha zinc fingers"/>
    <property type="match status" value="14"/>
</dbReference>
<accession>A0ABN8YIB4</accession>
<feature type="domain" description="C2H2-type" evidence="8">
    <location>
        <begin position="976"/>
        <end position="1004"/>
    </location>
</feature>
<dbReference type="Gene3D" id="3.30.160.60">
    <property type="entry name" value="Classic Zinc Finger"/>
    <property type="match status" value="21"/>
</dbReference>
<sequence>MAAEVLLEPDRGSVTFEDVAVYFSWEEWALLDEAQRCLYHDVMLENFALTSSLGCWHGVEDKGAPSEKSISVEGVSQIKTLKADSSPQKDQPFETSGPVLRDNFHLPEHQEAHLGQKPYTRGNRFYISANLQQYQGQHIREIPIRTSVDTALIIKSCETHVSGESFLSEGIRKDDLHSMGFSHQLVTHTNENLNNNNECEAVFHGRERHRNWGEGNKALNCTDTLVEDQRVLTREGLYECSKCGKTSTRRWNLIQHQKVHTGERPYECHECGKSFTRSNSLKTHRKIHTGEKPYVRSSTLIHHRRLHTGERPYECSKCGKSFKQSSSLSSHQKIHTGERPYECRECGKSFSCKSNLIIHLRRIHTGERPYECHECGKSFSRKFSLIYHRKGHTGERPHQRKEKVYRCERCPKTFRHSSRFRVHQKRHNNERTCICAECGKGFFQASDLHVHQRIHTGEKPFACSTCEMAFTHKTNLRAHERTHTGEKPYECSLCQRCFRQSSTYHRHLRFHQKTTLKSFSNSSLHSCGNYSNQRAMRRKVAELSQLKPMTEVFPCVGLAWGRDIRRLPCGGRFALFQVSFGEGNDNPLQYSCLENPMGRGAWQAMVDRVAESRTRLKRLSSHSRRSDCQLRVSEPGILKKKEPEASTEAGPRFGGGTPRESESRSVVSDSLRPHGLESMEFSRPEYWRCEFKDVAVDFSREEWALLDEAQRLLYCSVMLETFALVASLGCWHGTEDEEAPSEQSLSVEAESQVRVSKAGLSTWKIHPCEMCVPILKDTLHQAEHRTIYSFRKPDWGGTCLRHFCSSADFHWQQKDDSGEKPWERDVERVSFVRSCNLFVSGKPFTSREVGEDCPATLGLLQHEATSNNEESQTGRKGEQAFHSEKSHYKKFFSYKSKLIEHQRVHTKERHHECTKCGKTFRHSSSLFRHQRVHTGERPYECSECAKSFFYKNDLIQHQRIHSGERPYRVHTGERPFECTECGKSFTRKSELIQHQRRVHTGEKPYECNECGKSFSRSDILIQHQRGHTGERPYECSECEKSFSWKSSLLRHQRVHTGERPYEEKCYTCSECGKSFSKSYSLNDHWRVHTGEKPYECGECGKSFRQSSSLIQHRRVHTGARPHECGECGKLFSNKSNLIKHRRIHTGERPYEPYECNECGKSFTQNSSLIEHRRVHSGERPYKCSECGKSFSQSSALLQHRRVHTGERPYECSECGKFFTYSSSLLKHQRVHTGSRPYECSECGKSFTQNSSLIKHRRIHTGERPYECSECGKSFSHSSSLIKHRRVHTC</sequence>
<feature type="domain" description="C2H2-type" evidence="8">
    <location>
        <begin position="1033"/>
        <end position="1060"/>
    </location>
</feature>
<dbReference type="SMART" id="SM00355">
    <property type="entry name" value="ZnF_C2H2"/>
    <property type="match status" value="22"/>
</dbReference>
<feature type="domain" description="C2H2-type" evidence="8">
    <location>
        <begin position="292"/>
        <end position="312"/>
    </location>
</feature>
<feature type="domain" description="C2H2-type" evidence="8">
    <location>
        <begin position="911"/>
        <end position="938"/>
    </location>
</feature>
<dbReference type="PROSITE" id="PS00028">
    <property type="entry name" value="ZINC_FINGER_C2H2_1"/>
    <property type="match status" value="21"/>
</dbReference>
<feature type="domain" description="C2H2-type" evidence="8">
    <location>
        <begin position="433"/>
        <end position="460"/>
    </location>
</feature>
<feature type="domain" description="C2H2-type" evidence="8">
    <location>
        <begin position="1094"/>
        <end position="1121"/>
    </location>
</feature>
<dbReference type="InterPro" id="IPR036236">
    <property type="entry name" value="Znf_C2H2_sf"/>
</dbReference>
<dbReference type="PANTHER" id="PTHR24393">
    <property type="entry name" value="ZINC FINGER PROTEIN"/>
    <property type="match status" value="1"/>
</dbReference>
<gene>
    <name evidence="10" type="ORF">MRATA1EN1_LOCUS10161</name>
</gene>
<dbReference type="SUPFAM" id="SSF109640">
    <property type="entry name" value="KRAB domain (Kruppel-associated box)"/>
    <property type="match status" value="2"/>
</dbReference>
<dbReference type="Pfam" id="PF00096">
    <property type="entry name" value="zf-C2H2"/>
    <property type="match status" value="21"/>
</dbReference>
<dbReference type="Pfam" id="PF01352">
    <property type="entry name" value="KRAB"/>
    <property type="match status" value="2"/>
</dbReference>
<dbReference type="Gene3D" id="6.10.140.140">
    <property type="match status" value="2"/>
</dbReference>
<feature type="domain" description="C2H2-type" evidence="8">
    <location>
        <begin position="370"/>
        <end position="397"/>
    </location>
</feature>
<feature type="domain" description="C2H2-type" evidence="8">
    <location>
        <begin position="461"/>
        <end position="488"/>
    </location>
</feature>
<feature type="domain" description="C2H2-type" evidence="8">
    <location>
        <begin position="1066"/>
        <end position="1093"/>
    </location>
</feature>
<dbReference type="SMART" id="SM00349">
    <property type="entry name" value="KRAB"/>
    <property type="match status" value="2"/>
</dbReference>
<evidence type="ECO:0000256" key="7">
    <source>
        <dbReference type="SAM" id="MobiDB-lite"/>
    </source>
</evidence>
<dbReference type="PANTHER" id="PTHR24393:SF166">
    <property type="entry name" value="ZINC FINGER PROTEIN 771"/>
    <property type="match status" value="1"/>
</dbReference>
<dbReference type="PROSITE" id="PS50157">
    <property type="entry name" value="ZINC_FINGER_C2H2_2"/>
    <property type="match status" value="23"/>
</dbReference>
<feature type="domain" description="C2H2-type" evidence="8">
    <location>
        <begin position="1005"/>
        <end position="1032"/>
    </location>
</feature>
<feature type="domain" description="C2H2-type" evidence="8">
    <location>
        <begin position="266"/>
        <end position="293"/>
    </location>
</feature>
<feature type="domain" description="C2H2-type" evidence="8">
    <location>
        <begin position="313"/>
        <end position="340"/>
    </location>
</feature>
<dbReference type="EMBL" id="OX459956">
    <property type="protein sequence ID" value="CAI9161199.1"/>
    <property type="molecule type" value="Genomic_DNA"/>
</dbReference>
<keyword evidence="5" id="KW-0539">Nucleus</keyword>
<keyword evidence="2" id="KW-0677">Repeat</keyword>
<keyword evidence="4" id="KW-0862">Zinc</keyword>
<protein>
    <submittedName>
        <fullName evidence="10">Uncharacterized protein</fullName>
    </submittedName>
</protein>
<evidence type="ECO:0000313" key="11">
    <source>
        <dbReference type="Proteomes" id="UP001176941"/>
    </source>
</evidence>
<feature type="domain" description="C2H2-type" evidence="8">
    <location>
        <begin position="238"/>
        <end position="265"/>
    </location>
</feature>
<feature type="domain" description="KRAB" evidence="9">
    <location>
        <begin position="689"/>
        <end position="775"/>
    </location>
</feature>
<keyword evidence="1" id="KW-0479">Metal-binding</keyword>
<feature type="domain" description="C2H2-type" evidence="8">
    <location>
        <begin position="341"/>
        <end position="369"/>
    </location>
</feature>
<feature type="domain" description="C2H2-type" evidence="8">
    <location>
        <begin position="1122"/>
        <end position="1149"/>
    </location>
</feature>
<dbReference type="InterPro" id="IPR001909">
    <property type="entry name" value="KRAB"/>
</dbReference>
<feature type="domain" description="C2H2-type" evidence="8">
    <location>
        <begin position="1153"/>
        <end position="1180"/>
    </location>
</feature>
<proteinExistence type="predicted"/>
<evidence type="ECO:0000256" key="5">
    <source>
        <dbReference type="ARBA" id="ARBA00023242"/>
    </source>
</evidence>
<name>A0ABN8YIB4_RANTA</name>
<feature type="domain" description="C2H2-type" evidence="8">
    <location>
        <begin position="1209"/>
        <end position="1236"/>
    </location>
</feature>
<feature type="domain" description="C2H2-type" evidence="8">
    <location>
        <begin position="1237"/>
        <end position="1264"/>
    </location>
</feature>
<evidence type="ECO:0000256" key="6">
    <source>
        <dbReference type="PROSITE-ProRule" id="PRU00042"/>
    </source>
</evidence>
<evidence type="ECO:0000256" key="1">
    <source>
        <dbReference type="ARBA" id="ARBA00022723"/>
    </source>
</evidence>
<keyword evidence="3 6" id="KW-0863">Zinc-finger</keyword>
<feature type="domain" description="KRAB" evidence="9">
    <location>
        <begin position="14"/>
        <end position="87"/>
    </location>
</feature>
<feature type="domain" description="C2H2-type" evidence="8">
    <location>
        <begin position="939"/>
        <end position="966"/>
    </location>
</feature>
<dbReference type="PROSITE" id="PS50805">
    <property type="entry name" value="KRAB"/>
    <property type="match status" value="2"/>
</dbReference>
<dbReference type="InterPro" id="IPR013087">
    <property type="entry name" value="Znf_C2H2_type"/>
</dbReference>
<evidence type="ECO:0000259" key="8">
    <source>
        <dbReference type="PROSITE" id="PS50157"/>
    </source>
</evidence>
<feature type="domain" description="C2H2-type" evidence="8">
    <location>
        <begin position="489"/>
        <end position="511"/>
    </location>
</feature>
<evidence type="ECO:0000313" key="10">
    <source>
        <dbReference type="EMBL" id="CAI9161199.1"/>
    </source>
</evidence>
<reference evidence="10" key="1">
    <citation type="submission" date="2023-04" db="EMBL/GenBank/DDBJ databases">
        <authorList>
            <consortium name="ELIXIR-Norway"/>
        </authorList>
    </citation>
    <scope>NUCLEOTIDE SEQUENCE [LARGE SCALE GENOMIC DNA]</scope>
</reference>
<feature type="domain" description="C2H2-type" evidence="8">
    <location>
        <begin position="1181"/>
        <end position="1208"/>
    </location>
</feature>
<dbReference type="CDD" id="cd07765">
    <property type="entry name" value="KRAB_A-box"/>
    <property type="match status" value="2"/>
</dbReference>
<evidence type="ECO:0000259" key="9">
    <source>
        <dbReference type="PROSITE" id="PS50805"/>
    </source>
</evidence>
<keyword evidence="11" id="KW-1185">Reference proteome</keyword>
<dbReference type="Proteomes" id="UP001176941">
    <property type="component" value="Chromosome 20"/>
</dbReference>
<evidence type="ECO:0000256" key="3">
    <source>
        <dbReference type="ARBA" id="ARBA00022771"/>
    </source>
</evidence>